<dbReference type="AlphaFoldDB" id="A0A4Q7TRC1"/>
<evidence type="ECO:0000313" key="1">
    <source>
        <dbReference type="EMBL" id="RZT62358.1"/>
    </source>
</evidence>
<name>A0A4Q7TRC1_9MICO</name>
<reference evidence="1 2" key="1">
    <citation type="journal article" date="2015" name="Stand. Genomic Sci.">
        <title>Genomic Encyclopedia of Bacterial and Archaeal Type Strains, Phase III: the genomes of soil and plant-associated and newly described type strains.</title>
        <authorList>
            <person name="Whitman W.B."/>
            <person name="Woyke T."/>
            <person name="Klenk H.P."/>
            <person name="Zhou Y."/>
            <person name="Lilburn T.G."/>
            <person name="Beck B.J."/>
            <person name="De Vos P."/>
            <person name="Vandamme P."/>
            <person name="Eisen J.A."/>
            <person name="Garrity G."/>
            <person name="Hugenholtz P."/>
            <person name="Kyrpides N.C."/>
        </authorList>
    </citation>
    <scope>NUCLEOTIDE SEQUENCE [LARGE SCALE GENOMIC DNA]</scope>
    <source>
        <strain evidence="1 2">AC4r</strain>
    </source>
</reference>
<dbReference type="RefSeq" id="WP_157985601.1">
    <property type="nucleotide sequence ID" value="NZ_SGXT01000013.1"/>
</dbReference>
<evidence type="ECO:0000313" key="2">
    <source>
        <dbReference type="Proteomes" id="UP000292408"/>
    </source>
</evidence>
<sequence>MSSTTGKHGEPGATIDEEIWDREYGRRLSIPVPGIGRVMLYEPSYAPAWEATP</sequence>
<dbReference type="OrthoDB" id="2611891at2"/>
<keyword evidence="2" id="KW-1185">Reference proteome</keyword>
<proteinExistence type="predicted"/>
<gene>
    <name evidence="1" type="ORF">EV140_0881</name>
</gene>
<dbReference type="EMBL" id="SGXT01000013">
    <property type="protein sequence ID" value="RZT62358.1"/>
    <property type="molecule type" value="Genomic_DNA"/>
</dbReference>
<accession>A0A4Q7TRC1</accession>
<comment type="caution">
    <text evidence="1">The sequence shown here is derived from an EMBL/GenBank/DDBJ whole genome shotgun (WGS) entry which is preliminary data.</text>
</comment>
<protein>
    <submittedName>
        <fullName evidence="1">Uncharacterized protein</fullName>
    </submittedName>
</protein>
<dbReference type="Proteomes" id="UP000292408">
    <property type="component" value="Unassembled WGS sequence"/>
</dbReference>
<organism evidence="1 2">
    <name type="scientific">Microcella alkaliphila</name>
    <dbReference type="NCBI Taxonomy" id="279828"/>
    <lineage>
        <taxon>Bacteria</taxon>
        <taxon>Bacillati</taxon>
        <taxon>Actinomycetota</taxon>
        <taxon>Actinomycetes</taxon>
        <taxon>Micrococcales</taxon>
        <taxon>Microbacteriaceae</taxon>
        <taxon>Microcella</taxon>
    </lineage>
</organism>